<evidence type="ECO:0000313" key="12">
    <source>
        <dbReference type="Proteomes" id="UP000886520"/>
    </source>
</evidence>
<evidence type="ECO:0000256" key="6">
    <source>
        <dbReference type="ARBA" id="ARBA00022840"/>
    </source>
</evidence>
<organism evidence="11 12">
    <name type="scientific">Adiantum capillus-veneris</name>
    <name type="common">Maidenhair fern</name>
    <dbReference type="NCBI Taxonomy" id="13818"/>
    <lineage>
        <taxon>Eukaryota</taxon>
        <taxon>Viridiplantae</taxon>
        <taxon>Streptophyta</taxon>
        <taxon>Embryophyta</taxon>
        <taxon>Tracheophyta</taxon>
        <taxon>Polypodiopsida</taxon>
        <taxon>Polypodiidae</taxon>
        <taxon>Polypodiales</taxon>
        <taxon>Pteridineae</taxon>
        <taxon>Pteridaceae</taxon>
        <taxon>Vittarioideae</taxon>
        <taxon>Adiantum</taxon>
    </lineage>
</organism>
<comment type="similarity">
    <text evidence="2">Belongs to the ABC transporter superfamily. ABCC family. Conjugate transporter (TC 3.A.1.208) subfamily.</text>
</comment>
<protein>
    <recommendedName>
        <fullName evidence="10">ABC transmembrane type-1 domain-containing protein</fullName>
    </recommendedName>
</protein>
<dbReference type="InterPro" id="IPR050173">
    <property type="entry name" value="ABC_transporter_C-like"/>
</dbReference>
<feature type="transmembrane region" description="Helical" evidence="9">
    <location>
        <begin position="173"/>
        <end position="199"/>
    </location>
</feature>
<keyword evidence="8 9" id="KW-0472">Membrane</keyword>
<evidence type="ECO:0000256" key="2">
    <source>
        <dbReference type="ARBA" id="ARBA00009726"/>
    </source>
</evidence>
<evidence type="ECO:0000256" key="3">
    <source>
        <dbReference type="ARBA" id="ARBA00022448"/>
    </source>
</evidence>
<dbReference type="PANTHER" id="PTHR24223">
    <property type="entry name" value="ATP-BINDING CASSETTE SUB-FAMILY C"/>
    <property type="match status" value="1"/>
</dbReference>
<keyword evidence="12" id="KW-1185">Reference proteome</keyword>
<dbReference type="Pfam" id="PF00664">
    <property type="entry name" value="ABC_membrane"/>
    <property type="match status" value="1"/>
</dbReference>
<name>A0A9D4UUY2_ADICA</name>
<dbReference type="EMBL" id="JABFUD020000010">
    <property type="protein sequence ID" value="KAI5074503.1"/>
    <property type="molecule type" value="Genomic_DNA"/>
</dbReference>
<evidence type="ECO:0000259" key="10">
    <source>
        <dbReference type="PROSITE" id="PS50929"/>
    </source>
</evidence>
<dbReference type="OrthoDB" id="6500128at2759"/>
<keyword evidence="7 9" id="KW-1133">Transmembrane helix</keyword>
<comment type="caution">
    <text evidence="11">The sequence shown here is derived from an EMBL/GenBank/DDBJ whole genome shotgun (WGS) entry which is preliminary data.</text>
</comment>
<evidence type="ECO:0000256" key="1">
    <source>
        <dbReference type="ARBA" id="ARBA00004141"/>
    </source>
</evidence>
<reference evidence="11" key="1">
    <citation type="submission" date="2021-01" db="EMBL/GenBank/DDBJ databases">
        <title>Adiantum capillus-veneris genome.</title>
        <authorList>
            <person name="Fang Y."/>
            <person name="Liao Q."/>
        </authorList>
    </citation>
    <scope>NUCLEOTIDE SEQUENCE</scope>
    <source>
        <strain evidence="11">H3</strain>
        <tissue evidence="11">Leaf</tissue>
    </source>
</reference>
<feature type="domain" description="ABC transmembrane type-1" evidence="10">
    <location>
        <begin position="20"/>
        <end position="237"/>
    </location>
</feature>
<evidence type="ECO:0000313" key="11">
    <source>
        <dbReference type="EMBL" id="KAI5074503.1"/>
    </source>
</evidence>
<evidence type="ECO:0000256" key="7">
    <source>
        <dbReference type="ARBA" id="ARBA00022989"/>
    </source>
</evidence>
<dbReference type="AlphaFoldDB" id="A0A9D4UUY2"/>
<evidence type="ECO:0000256" key="4">
    <source>
        <dbReference type="ARBA" id="ARBA00022692"/>
    </source>
</evidence>
<proteinExistence type="inferred from homology"/>
<feature type="transmembrane region" description="Helical" evidence="9">
    <location>
        <begin position="74"/>
        <end position="91"/>
    </location>
</feature>
<dbReference type="Gene3D" id="1.20.1560.10">
    <property type="entry name" value="ABC transporter type 1, transmembrane domain"/>
    <property type="match status" value="1"/>
</dbReference>
<feature type="transmembrane region" description="Helical" evidence="9">
    <location>
        <begin position="97"/>
        <end position="115"/>
    </location>
</feature>
<keyword evidence="5" id="KW-0547">Nucleotide-binding</keyword>
<dbReference type="SUPFAM" id="SSF90123">
    <property type="entry name" value="ABC transporter transmembrane region"/>
    <property type="match status" value="1"/>
</dbReference>
<dbReference type="PANTHER" id="PTHR24223:SF456">
    <property type="entry name" value="MULTIDRUG RESISTANCE-ASSOCIATED PROTEIN LETHAL(2)03659"/>
    <property type="match status" value="1"/>
</dbReference>
<dbReference type="InterPro" id="IPR044746">
    <property type="entry name" value="ABCC_6TM_D1"/>
</dbReference>
<dbReference type="PROSITE" id="PS50929">
    <property type="entry name" value="ABC_TM1F"/>
    <property type="match status" value="1"/>
</dbReference>
<accession>A0A9D4UUY2</accession>
<dbReference type="CDD" id="cd18579">
    <property type="entry name" value="ABC_6TM_ABCC_D1"/>
    <property type="match status" value="1"/>
</dbReference>
<keyword evidence="3" id="KW-0813">Transport</keyword>
<dbReference type="Proteomes" id="UP000886520">
    <property type="component" value="Chromosome 10"/>
</dbReference>
<dbReference type="InterPro" id="IPR036640">
    <property type="entry name" value="ABC1_TM_sf"/>
</dbReference>
<feature type="transmembrane region" description="Helical" evidence="9">
    <location>
        <begin position="211"/>
        <end position="232"/>
    </location>
</feature>
<evidence type="ECO:0000256" key="5">
    <source>
        <dbReference type="ARBA" id="ARBA00022741"/>
    </source>
</evidence>
<dbReference type="GO" id="GO:0005524">
    <property type="term" value="F:ATP binding"/>
    <property type="evidence" value="ECO:0007669"/>
    <property type="project" value="UniProtKB-KW"/>
</dbReference>
<sequence>MDWVHLCCSHISWCLLQNVMRVGFHIRSAMIAAVFCKTLRLTQEGKRSFASGRITNLITTDVEALQQILQQLHSLWSAPLRIIIAIVFLFYQLDWSLLVGASVLLLLFPFQTFIISRMQRFTKAGLLRTDKCIGLMYEILGAMDFVKCYAWESSFTTKVLDIRKDELGWFRRAQVLAAVNSFFLNSIPVFVTVIAFGVYKLVEGTLTAAKAFTALSLFSVLRFSLFMCPNLITQVANANVSLKRLQDLLLADEYALGPNPHIVPELPVISIKDGTFSWDPKVSSK</sequence>
<evidence type="ECO:0000256" key="8">
    <source>
        <dbReference type="ARBA" id="ARBA00023136"/>
    </source>
</evidence>
<dbReference type="GO" id="GO:0016020">
    <property type="term" value="C:membrane"/>
    <property type="evidence" value="ECO:0007669"/>
    <property type="project" value="UniProtKB-SubCell"/>
</dbReference>
<keyword evidence="6" id="KW-0067">ATP-binding</keyword>
<dbReference type="InterPro" id="IPR011527">
    <property type="entry name" value="ABC1_TM_dom"/>
</dbReference>
<dbReference type="GO" id="GO:0140359">
    <property type="term" value="F:ABC-type transporter activity"/>
    <property type="evidence" value="ECO:0007669"/>
    <property type="project" value="InterPro"/>
</dbReference>
<evidence type="ECO:0000256" key="9">
    <source>
        <dbReference type="SAM" id="Phobius"/>
    </source>
</evidence>
<comment type="subcellular location">
    <subcellularLocation>
        <location evidence="1">Membrane</location>
        <topology evidence="1">Multi-pass membrane protein</topology>
    </subcellularLocation>
</comment>
<gene>
    <name evidence="11" type="ORF">GOP47_0010464</name>
</gene>
<keyword evidence="4 9" id="KW-0812">Transmembrane</keyword>